<feature type="compositionally biased region" description="Basic and acidic residues" evidence="1">
    <location>
        <begin position="47"/>
        <end position="68"/>
    </location>
</feature>
<name>A0A813EIT7_POLGL</name>
<dbReference type="Proteomes" id="UP000654075">
    <property type="component" value="Unassembled WGS sequence"/>
</dbReference>
<comment type="caution">
    <text evidence="2">The sequence shown here is derived from an EMBL/GenBank/DDBJ whole genome shotgun (WGS) entry which is preliminary data.</text>
</comment>
<dbReference type="EMBL" id="CAJNNV010010612">
    <property type="protein sequence ID" value="CAE8598826.1"/>
    <property type="molecule type" value="Genomic_DNA"/>
</dbReference>
<organism evidence="2 3">
    <name type="scientific">Polarella glacialis</name>
    <name type="common">Dinoflagellate</name>
    <dbReference type="NCBI Taxonomy" id="89957"/>
    <lineage>
        <taxon>Eukaryota</taxon>
        <taxon>Sar</taxon>
        <taxon>Alveolata</taxon>
        <taxon>Dinophyceae</taxon>
        <taxon>Suessiales</taxon>
        <taxon>Suessiaceae</taxon>
        <taxon>Polarella</taxon>
    </lineage>
</organism>
<evidence type="ECO:0000256" key="1">
    <source>
        <dbReference type="SAM" id="MobiDB-lite"/>
    </source>
</evidence>
<evidence type="ECO:0000313" key="2">
    <source>
        <dbReference type="EMBL" id="CAE8598826.1"/>
    </source>
</evidence>
<evidence type="ECO:0000313" key="3">
    <source>
        <dbReference type="Proteomes" id="UP000654075"/>
    </source>
</evidence>
<accession>A0A813EIT7</accession>
<proteinExistence type="predicted"/>
<dbReference type="AlphaFoldDB" id="A0A813EIT7"/>
<feature type="region of interest" description="Disordered" evidence="1">
    <location>
        <begin position="39"/>
        <end position="75"/>
    </location>
</feature>
<gene>
    <name evidence="2" type="ORF">PGLA1383_LOCUS17225</name>
</gene>
<keyword evidence="3" id="KW-1185">Reference proteome</keyword>
<reference evidence="2" key="1">
    <citation type="submission" date="2021-02" db="EMBL/GenBank/DDBJ databases">
        <authorList>
            <person name="Dougan E. K."/>
            <person name="Rhodes N."/>
            <person name="Thang M."/>
            <person name="Chan C."/>
        </authorList>
    </citation>
    <scope>NUCLEOTIDE SEQUENCE</scope>
</reference>
<sequence>VLRCFSGVLLSESAAAAAGSSEAKAVARRRGVGDEQLQVLWSPRKPSVRDETSPRDQELDGTEQHLQDSRVAASRSQPLRQDFRFCAQLSCLKRSKLEELLLAGARRDEQLRDAVSETYEADRAASSS</sequence>
<feature type="non-terminal residue" evidence="2">
    <location>
        <position position="1"/>
    </location>
</feature>
<protein>
    <submittedName>
        <fullName evidence="2">Uncharacterized protein</fullName>
    </submittedName>
</protein>